<feature type="active site" description="Nucleophile" evidence="8">
    <location>
        <position position="32"/>
    </location>
</feature>
<name>A0A160JIK2_9PROT</name>
<dbReference type="PANTHER" id="PTHR45663:SF11">
    <property type="entry name" value="GEO12009P1"/>
    <property type="match status" value="1"/>
</dbReference>
<dbReference type="PIRSF" id="PIRSF000077">
    <property type="entry name" value="Thioredoxin"/>
    <property type="match status" value="1"/>
</dbReference>
<evidence type="ECO:0000256" key="9">
    <source>
        <dbReference type="PIRSR" id="PIRSR000077-4"/>
    </source>
</evidence>
<dbReference type="PRINTS" id="PR00421">
    <property type="entry name" value="THIOREDOXIN"/>
</dbReference>
<evidence type="ECO:0000256" key="2">
    <source>
        <dbReference type="ARBA" id="ARBA00022448"/>
    </source>
</evidence>
<dbReference type="InterPro" id="IPR005746">
    <property type="entry name" value="Thioredoxin"/>
</dbReference>
<dbReference type="InterPro" id="IPR013766">
    <property type="entry name" value="Thioredoxin_domain"/>
</dbReference>
<sequence length="107" mass="11475">MSTTIKVTDDSFEQDVLKADGPVLVDFWAEWCGPCKMIAPALDELAGEYDGKVTVAKLNIDENPETPTKYGVRGIPTLMLFKGGSVAATKIGALPKGALFQWVDSAL</sequence>
<dbReference type="CDD" id="cd02947">
    <property type="entry name" value="TRX_family"/>
    <property type="match status" value="1"/>
</dbReference>
<evidence type="ECO:0000256" key="8">
    <source>
        <dbReference type="PIRSR" id="PIRSR000077-1"/>
    </source>
</evidence>
<dbReference type="PROSITE" id="PS51352">
    <property type="entry name" value="THIOREDOXIN_2"/>
    <property type="match status" value="1"/>
</dbReference>
<dbReference type="KEGG" id="ahu:A6A40_14505"/>
<feature type="site" description="Contributes to redox potential value" evidence="8">
    <location>
        <position position="34"/>
    </location>
</feature>
<keyword evidence="2" id="KW-0813">Transport</keyword>
<keyword evidence="5 9" id="KW-0676">Redox-active center</keyword>
<dbReference type="Gene3D" id="3.40.30.10">
    <property type="entry name" value="Glutaredoxin"/>
    <property type="match status" value="1"/>
</dbReference>
<gene>
    <name evidence="11" type="ORF">A6A40_14505</name>
</gene>
<protein>
    <recommendedName>
        <fullName evidence="6 7">Thioredoxin</fullName>
    </recommendedName>
</protein>
<comment type="similarity">
    <text evidence="1 7">Belongs to the thioredoxin family.</text>
</comment>
<feature type="disulfide bond" description="Redox-active" evidence="9">
    <location>
        <begin position="32"/>
        <end position="35"/>
    </location>
</feature>
<feature type="active site" description="Nucleophile" evidence="8">
    <location>
        <position position="35"/>
    </location>
</feature>
<reference evidence="11 12" key="1">
    <citation type="journal article" date="2013" name="Int. J. Syst. Evol. Microbiol.">
        <title>Azospirillum humicireducens sp. nov., a nitrogen-fixing bacterium isolated from a microbial fuel cell.</title>
        <authorList>
            <person name="Zhou S."/>
            <person name="Han L."/>
            <person name="Wang Y."/>
            <person name="Yang G."/>
            <person name="Zhuang L."/>
            <person name="Hu P."/>
        </authorList>
    </citation>
    <scope>NUCLEOTIDE SEQUENCE [LARGE SCALE GENOMIC DNA]</scope>
    <source>
        <strain evidence="11 12">SgZ-5</strain>
    </source>
</reference>
<dbReference type="RefSeq" id="WP_063636018.1">
    <property type="nucleotide sequence ID" value="NZ_CP015285.1"/>
</dbReference>
<dbReference type="GO" id="GO:0045454">
    <property type="term" value="P:cell redox homeostasis"/>
    <property type="evidence" value="ECO:0007669"/>
    <property type="project" value="TreeGrafter"/>
</dbReference>
<dbReference type="FunFam" id="3.40.30.10:FF:000001">
    <property type="entry name" value="Thioredoxin"/>
    <property type="match status" value="1"/>
</dbReference>
<feature type="domain" description="Thioredoxin" evidence="10">
    <location>
        <begin position="1"/>
        <end position="107"/>
    </location>
</feature>
<dbReference type="NCBIfam" id="TIGR01068">
    <property type="entry name" value="thioredoxin"/>
    <property type="match status" value="1"/>
</dbReference>
<evidence type="ECO:0000259" key="10">
    <source>
        <dbReference type="PROSITE" id="PS51352"/>
    </source>
</evidence>
<evidence type="ECO:0000313" key="11">
    <source>
        <dbReference type="EMBL" id="ANC92978.1"/>
    </source>
</evidence>
<dbReference type="InterPro" id="IPR017937">
    <property type="entry name" value="Thioredoxin_CS"/>
</dbReference>
<dbReference type="PANTHER" id="PTHR45663">
    <property type="entry name" value="GEO12009P1"/>
    <property type="match status" value="1"/>
</dbReference>
<dbReference type="EMBL" id="CP015285">
    <property type="protein sequence ID" value="ANC92978.1"/>
    <property type="molecule type" value="Genomic_DNA"/>
</dbReference>
<dbReference type="AlphaFoldDB" id="A0A160JIK2"/>
<dbReference type="Proteomes" id="UP000077405">
    <property type="component" value="Chromosome"/>
</dbReference>
<dbReference type="NCBIfam" id="NF006898">
    <property type="entry name" value="PRK09381.1"/>
    <property type="match status" value="1"/>
</dbReference>
<dbReference type="STRING" id="1226968.A6A40_14505"/>
<dbReference type="GO" id="GO:0015035">
    <property type="term" value="F:protein-disulfide reductase activity"/>
    <property type="evidence" value="ECO:0007669"/>
    <property type="project" value="UniProtKB-UniRule"/>
</dbReference>
<accession>A0A160JIK2</accession>
<evidence type="ECO:0000256" key="7">
    <source>
        <dbReference type="PIRNR" id="PIRNR000077"/>
    </source>
</evidence>
<evidence type="ECO:0000313" key="12">
    <source>
        <dbReference type="Proteomes" id="UP000077405"/>
    </source>
</evidence>
<dbReference type="SUPFAM" id="SSF52833">
    <property type="entry name" value="Thioredoxin-like"/>
    <property type="match status" value="1"/>
</dbReference>
<organism evidence="11 12">
    <name type="scientific">Azospirillum humicireducens</name>
    <dbReference type="NCBI Taxonomy" id="1226968"/>
    <lineage>
        <taxon>Bacteria</taxon>
        <taxon>Pseudomonadati</taxon>
        <taxon>Pseudomonadota</taxon>
        <taxon>Alphaproteobacteria</taxon>
        <taxon>Rhodospirillales</taxon>
        <taxon>Azospirillaceae</taxon>
        <taxon>Azospirillum</taxon>
    </lineage>
</organism>
<evidence type="ECO:0000256" key="1">
    <source>
        <dbReference type="ARBA" id="ARBA00008987"/>
    </source>
</evidence>
<proteinExistence type="inferred from homology"/>
<feature type="site" description="Contributes to redox potential value" evidence="8">
    <location>
        <position position="33"/>
    </location>
</feature>
<evidence type="ECO:0000256" key="6">
    <source>
        <dbReference type="NCBIfam" id="TIGR01068"/>
    </source>
</evidence>
<feature type="site" description="Deprotonates C-terminal active site Cys" evidence="8">
    <location>
        <position position="26"/>
    </location>
</feature>
<evidence type="ECO:0000256" key="5">
    <source>
        <dbReference type="ARBA" id="ARBA00023284"/>
    </source>
</evidence>
<dbReference type="GO" id="GO:0005829">
    <property type="term" value="C:cytosol"/>
    <property type="evidence" value="ECO:0007669"/>
    <property type="project" value="TreeGrafter"/>
</dbReference>
<dbReference type="Pfam" id="PF00085">
    <property type="entry name" value="Thioredoxin"/>
    <property type="match status" value="1"/>
</dbReference>
<keyword evidence="12" id="KW-1185">Reference proteome</keyword>
<keyword evidence="3" id="KW-0249">Electron transport</keyword>
<evidence type="ECO:0000256" key="4">
    <source>
        <dbReference type="ARBA" id="ARBA00023157"/>
    </source>
</evidence>
<dbReference type="InterPro" id="IPR036249">
    <property type="entry name" value="Thioredoxin-like_sf"/>
</dbReference>
<keyword evidence="4 9" id="KW-1015">Disulfide bond</keyword>
<dbReference type="PROSITE" id="PS00194">
    <property type="entry name" value="THIOREDOXIN_1"/>
    <property type="match status" value="1"/>
</dbReference>
<dbReference type="OrthoDB" id="9790390at2"/>
<evidence type="ECO:0000256" key="3">
    <source>
        <dbReference type="ARBA" id="ARBA00022982"/>
    </source>
</evidence>